<keyword evidence="1" id="KW-0732">Signal</keyword>
<reference evidence="3" key="2">
    <citation type="submission" date="2019-10" db="EMBL/GenBank/DDBJ databases">
        <authorList>
            <consortium name="NCBI Genome Project"/>
        </authorList>
    </citation>
    <scope>NUCLEOTIDE SEQUENCE</scope>
    <source>
        <strain evidence="3">NI907</strain>
    </source>
</reference>
<dbReference type="KEGG" id="pgri:PgNI_02846"/>
<proteinExistence type="predicted"/>
<feature type="non-terminal residue" evidence="3">
    <location>
        <position position="1"/>
    </location>
</feature>
<feature type="chain" id="PRO_5027640779" evidence="1">
    <location>
        <begin position="21"/>
        <end position="98"/>
    </location>
</feature>
<dbReference type="RefSeq" id="XP_030984215.1">
    <property type="nucleotide sequence ID" value="XM_031122903.1"/>
</dbReference>
<dbReference type="Proteomes" id="UP000515153">
    <property type="component" value="Unplaced"/>
</dbReference>
<reference evidence="3" key="1">
    <citation type="journal article" date="2019" name="Mol. Biol. Evol.">
        <title>Blast fungal genomes show frequent chromosomal changes, gene gains and losses, and effector gene turnover.</title>
        <authorList>
            <person name="Gomez Luciano L.B."/>
            <person name="Jason Tsai I."/>
            <person name="Chuma I."/>
            <person name="Tosa Y."/>
            <person name="Chen Y.H."/>
            <person name="Li J.Y."/>
            <person name="Li M.Y."/>
            <person name="Jade Lu M.Y."/>
            <person name="Nakayashiki H."/>
            <person name="Li W.H."/>
        </authorList>
    </citation>
    <scope>NUCLEOTIDE SEQUENCE</scope>
    <source>
        <strain evidence="3">NI907</strain>
    </source>
</reference>
<dbReference type="GeneID" id="41957814"/>
<organism evidence="2 3">
    <name type="scientific">Pyricularia grisea</name>
    <name type="common">Crabgrass-specific blast fungus</name>
    <name type="synonym">Magnaporthe grisea</name>
    <dbReference type="NCBI Taxonomy" id="148305"/>
    <lineage>
        <taxon>Eukaryota</taxon>
        <taxon>Fungi</taxon>
        <taxon>Dikarya</taxon>
        <taxon>Ascomycota</taxon>
        <taxon>Pezizomycotina</taxon>
        <taxon>Sordariomycetes</taxon>
        <taxon>Sordariomycetidae</taxon>
        <taxon>Magnaporthales</taxon>
        <taxon>Pyriculariaceae</taxon>
        <taxon>Pyricularia</taxon>
    </lineage>
</organism>
<evidence type="ECO:0000313" key="3">
    <source>
        <dbReference type="RefSeq" id="XP_030984215.1"/>
    </source>
</evidence>
<evidence type="ECO:0000256" key="1">
    <source>
        <dbReference type="SAM" id="SignalP"/>
    </source>
</evidence>
<protein>
    <submittedName>
        <fullName evidence="3">Uncharacterized protein</fullName>
    </submittedName>
</protein>
<name>A0A6P8BAL5_PYRGI</name>
<keyword evidence="2" id="KW-1185">Reference proteome</keyword>
<gene>
    <name evidence="3" type="ORF">PgNI_02846</name>
</gene>
<evidence type="ECO:0000313" key="2">
    <source>
        <dbReference type="Proteomes" id="UP000515153"/>
    </source>
</evidence>
<feature type="signal peptide" evidence="1">
    <location>
        <begin position="1"/>
        <end position="20"/>
    </location>
</feature>
<reference evidence="3" key="3">
    <citation type="submission" date="2025-08" db="UniProtKB">
        <authorList>
            <consortium name="RefSeq"/>
        </authorList>
    </citation>
    <scope>IDENTIFICATION</scope>
    <source>
        <strain evidence="3">NI907</strain>
    </source>
</reference>
<dbReference type="AlphaFoldDB" id="A0A6P8BAL5"/>
<accession>A0A6P8BAL5</accession>
<sequence>AIYHSLTVRLNLFFLSPLIGQHDPQTELGNLTRAEGHIGRTLCFFLFMPGFSECNFPSCRNATTIFPVNYGRWIFLFYFTVNACEICGVDYRLPMDKV</sequence>